<keyword evidence="2" id="KW-1185">Reference proteome</keyword>
<dbReference type="Proteomes" id="UP000321234">
    <property type="component" value="Unassembled WGS sequence"/>
</dbReference>
<sequence>MGALAGCVVAAVAATAQNPALGVAGLAAAGVPLTLSGLRARHRARLGRVRGRHVAGLEQVCSTAPSDGAVPFDVRLDPAVDVEEPSPAAFRALALAPVAPAAAADDDTCSAADAEVVDVVRAAEREEATVLQLPMIIPSQRAEHALERDADAAVPAASAAEARPEVVVHVAASTGEVAVHVGPPASEVAPEQRALEIAQLKRLWAVGTGPDTGSLRAAAPAA</sequence>
<evidence type="ECO:0000313" key="1">
    <source>
        <dbReference type="EMBL" id="TXR52361.1"/>
    </source>
</evidence>
<dbReference type="AlphaFoldDB" id="A0A5C8Z5F5"/>
<comment type="caution">
    <text evidence="1">The sequence shown here is derived from an EMBL/GenBank/DDBJ whole genome shotgun (WGS) entry which is preliminary data.</text>
</comment>
<protein>
    <submittedName>
        <fullName evidence="1">Uncharacterized protein</fullName>
    </submittedName>
</protein>
<dbReference type="EMBL" id="VKAC01000015">
    <property type="protein sequence ID" value="TXR52361.1"/>
    <property type="molecule type" value="Genomic_DNA"/>
</dbReference>
<name>A0A5C8Z5F5_9ACTN</name>
<gene>
    <name evidence="1" type="ORF">FMM08_20490</name>
</gene>
<organism evidence="1 2">
    <name type="scientific">Quadrisphaera setariae</name>
    <dbReference type="NCBI Taxonomy" id="2593304"/>
    <lineage>
        <taxon>Bacteria</taxon>
        <taxon>Bacillati</taxon>
        <taxon>Actinomycetota</taxon>
        <taxon>Actinomycetes</taxon>
        <taxon>Kineosporiales</taxon>
        <taxon>Kineosporiaceae</taxon>
        <taxon>Quadrisphaera</taxon>
    </lineage>
</organism>
<accession>A0A5C8Z5F5</accession>
<evidence type="ECO:0000313" key="2">
    <source>
        <dbReference type="Proteomes" id="UP000321234"/>
    </source>
</evidence>
<proteinExistence type="predicted"/>
<dbReference type="OrthoDB" id="10015842at2"/>
<reference evidence="1 2" key="1">
    <citation type="submission" date="2019-07" db="EMBL/GenBank/DDBJ databases">
        <title>Quadrisphaera sp. strain DD2A genome sequencing and assembly.</title>
        <authorList>
            <person name="Kim I."/>
        </authorList>
    </citation>
    <scope>NUCLEOTIDE SEQUENCE [LARGE SCALE GENOMIC DNA]</scope>
    <source>
        <strain evidence="1 2">DD2A</strain>
    </source>
</reference>